<evidence type="ECO:0000256" key="2">
    <source>
        <dbReference type="SAM" id="MobiDB-lite"/>
    </source>
</evidence>
<feature type="region of interest" description="Disordered" evidence="2">
    <location>
        <begin position="126"/>
        <end position="170"/>
    </location>
</feature>
<dbReference type="InterPro" id="IPR050267">
    <property type="entry name" value="Anti-sigma-factor_SerPK"/>
</dbReference>
<dbReference type="GO" id="GO:0004674">
    <property type="term" value="F:protein serine/threonine kinase activity"/>
    <property type="evidence" value="ECO:0007669"/>
    <property type="project" value="UniProtKB-KW"/>
</dbReference>
<dbReference type="AlphaFoldDB" id="A0A7X0U374"/>
<evidence type="ECO:0000259" key="3">
    <source>
        <dbReference type="Pfam" id="PF13581"/>
    </source>
</evidence>
<dbReference type="Gene3D" id="3.30.565.10">
    <property type="entry name" value="Histidine kinase-like ATPase, C-terminal domain"/>
    <property type="match status" value="1"/>
</dbReference>
<dbReference type="InterPro" id="IPR003594">
    <property type="entry name" value="HATPase_dom"/>
</dbReference>
<feature type="domain" description="Histidine kinase/HSP90-like ATPase" evidence="3">
    <location>
        <begin position="12"/>
        <end position="121"/>
    </location>
</feature>
<dbReference type="Proteomes" id="UP000565579">
    <property type="component" value="Unassembled WGS sequence"/>
</dbReference>
<gene>
    <name evidence="4" type="ORF">HD593_008281</name>
</gene>
<dbReference type="PANTHER" id="PTHR35526:SF3">
    <property type="entry name" value="ANTI-SIGMA-F FACTOR RSBW"/>
    <property type="match status" value="1"/>
</dbReference>
<dbReference type="PANTHER" id="PTHR35526">
    <property type="entry name" value="ANTI-SIGMA-F FACTOR RSBW-RELATED"/>
    <property type="match status" value="1"/>
</dbReference>
<dbReference type="CDD" id="cd16936">
    <property type="entry name" value="HATPase_RsbW-like"/>
    <property type="match status" value="1"/>
</dbReference>
<dbReference type="InterPro" id="IPR036890">
    <property type="entry name" value="HATPase_C_sf"/>
</dbReference>
<keyword evidence="1" id="KW-0723">Serine/threonine-protein kinase</keyword>
<dbReference type="SUPFAM" id="SSF55874">
    <property type="entry name" value="ATPase domain of HSP90 chaperone/DNA topoisomerase II/histidine kinase"/>
    <property type="match status" value="1"/>
</dbReference>
<proteinExistence type="predicted"/>
<comment type="caution">
    <text evidence="4">The sequence shown here is derived from an EMBL/GenBank/DDBJ whole genome shotgun (WGS) entry which is preliminary data.</text>
</comment>
<keyword evidence="1" id="KW-0418">Kinase</keyword>
<keyword evidence="1" id="KW-0808">Transferase</keyword>
<evidence type="ECO:0000313" key="4">
    <source>
        <dbReference type="EMBL" id="MBB6553486.1"/>
    </source>
</evidence>
<dbReference type="RefSeq" id="WP_185107718.1">
    <property type="nucleotide sequence ID" value="NZ_JBEPEP010000026.1"/>
</dbReference>
<protein>
    <submittedName>
        <fullName evidence="4">Anti-sigma regulatory factor (Ser/Thr protein kinase)</fullName>
    </submittedName>
</protein>
<keyword evidence="5" id="KW-1185">Reference proteome</keyword>
<reference evidence="4 5" key="1">
    <citation type="submission" date="2020-08" db="EMBL/GenBank/DDBJ databases">
        <title>Sequencing the genomes of 1000 actinobacteria strains.</title>
        <authorList>
            <person name="Klenk H.-P."/>
        </authorList>
    </citation>
    <scope>NUCLEOTIDE SEQUENCE [LARGE SCALE GENOMIC DNA]</scope>
    <source>
        <strain evidence="4 5">DSM 43768</strain>
    </source>
</reference>
<evidence type="ECO:0000313" key="5">
    <source>
        <dbReference type="Proteomes" id="UP000565579"/>
    </source>
</evidence>
<organism evidence="4 5">
    <name type="scientific">Nonomuraea rubra</name>
    <dbReference type="NCBI Taxonomy" id="46180"/>
    <lineage>
        <taxon>Bacteria</taxon>
        <taxon>Bacillati</taxon>
        <taxon>Actinomycetota</taxon>
        <taxon>Actinomycetes</taxon>
        <taxon>Streptosporangiales</taxon>
        <taxon>Streptosporangiaceae</taxon>
        <taxon>Nonomuraea</taxon>
    </lineage>
</organism>
<dbReference type="Pfam" id="PF13581">
    <property type="entry name" value="HATPase_c_2"/>
    <property type="match status" value="1"/>
</dbReference>
<accession>A0A7X0U374</accession>
<sequence>MITLRFDEICLKHTRRVLLHAARERGLDGARLDDFLLAVDEGVVNAVAHGGGAGRLSLWCGDGVLRCEISDRGPGIPARILAGASLPPPTAPGGRGIWLMRRLADEVAFTTGPEGTAVRLSMRLPPPAEADRRCPQALSGASPGPPQAEALRPLHRRPPALRHADTYEVR</sequence>
<name>A0A7X0U374_9ACTN</name>
<evidence type="ECO:0000256" key="1">
    <source>
        <dbReference type="ARBA" id="ARBA00022527"/>
    </source>
</evidence>
<dbReference type="EMBL" id="JACHMI010000001">
    <property type="protein sequence ID" value="MBB6553486.1"/>
    <property type="molecule type" value="Genomic_DNA"/>
</dbReference>